<dbReference type="EMBL" id="BTSX01000001">
    <property type="protein sequence ID" value="GMS78603.1"/>
    <property type="molecule type" value="Genomic_DNA"/>
</dbReference>
<evidence type="ECO:0000313" key="2">
    <source>
        <dbReference type="Proteomes" id="UP001432027"/>
    </source>
</evidence>
<feature type="non-terminal residue" evidence="1">
    <location>
        <position position="1"/>
    </location>
</feature>
<accession>A0AAV5S7K1</accession>
<protein>
    <submittedName>
        <fullName evidence="1">Uncharacterized protein</fullName>
    </submittedName>
</protein>
<gene>
    <name evidence="1" type="ORF">PENTCL1PPCAC_778</name>
</gene>
<dbReference type="AlphaFoldDB" id="A0AAV5S7K1"/>
<reference evidence="1" key="1">
    <citation type="submission" date="2023-10" db="EMBL/GenBank/DDBJ databases">
        <title>Genome assembly of Pristionchus species.</title>
        <authorList>
            <person name="Yoshida K."/>
            <person name="Sommer R.J."/>
        </authorList>
    </citation>
    <scope>NUCLEOTIDE SEQUENCE</scope>
    <source>
        <strain evidence="1">RS0144</strain>
    </source>
</reference>
<organism evidence="1 2">
    <name type="scientific">Pristionchus entomophagus</name>
    <dbReference type="NCBI Taxonomy" id="358040"/>
    <lineage>
        <taxon>Eukaryota</taxon>
        <taxon>Metazoa</taxon>
        <taxon>Ecdysozoa</taxon>
        <taxon>Nematoda</taxon>
        <taxon>Chromadorea</taxon>
        <taxon>Rhabditida</taxon>
        <taxon>Rhabditina</taxon>
        <taxon>Diplogasteromorpha</taxon>
        <taxon>Diplogasteroidea</taxon>
        <taxon>Neodiplogasteridae</taxon>
        <taxon>Pristionchus</taxon>
    </lineage>
</organism>
<keyword evidence="2" id="KW-1185">Reference proteome</keyword>
<comment type="caution">
    <text evidence="1">The sequence shown here is derived from an EMBL/GenBank/DDBJ whole genome shotgun (WGS) entry which is preliminary data.</text>
</comment>
<proteinExistence type="predicted"/>
<name>A0AAV5S7K1_9BILA</name>
<sequence length="64" mass="7733">RQKALLRRSIGVDQALHRKDIVEEKRITSARVLRECASGTWRCDYEDYRRLRRSTLRKGQFNNR</sequence>
<dbReference type="Proteomes" id="UP001432027">
    <property type="component" value="Unassembled WGS sequence"/>
</dbReference>
<evidence type="ECO:0000313" key="1">
    <source>
        <dbReference type="EMBL" id="GMS78603.1"/>
    </source>
</evidence>